<proteinExistence type="predicted"/>
<reference evidence="2" key="1">
    <citation type="submission" date="2014-12" db="EMBL/GenBank/DDBJ databases">
        <title>Insight into the proteome of Arion vulgaris.</title>
        <authorList>
            <person name="Aradska J."/>
            <person name="Bulat T."/>
            <person name="Smidak R."/>
            <person name="Sarate P."/>
            <person name="Gangsoo J."/>
            <person name="Sialana F."/>
            <person name="Bilban M."/>
            <person name="Lubec G."/>
        </authorList>
    </citation>
    <scope>NUCLEOTIDE SEQUENCE</scope>
    <source>
        <tissue evidence="2">Skin</tissue>
    </source>
</reference>
<feature type="compositionally biased region" description="Polar residues" evidence="1">
    <location>
        <begin position="185"/>
        <end position="200"/>
    </location>
</feature>
<feature type="non-terminal residue" evidence="2">
    <location>
        <position position="1"/>
    </location>
</feature>
<evidence type="ECO:0000313" key="2">
    <source>
        <dbReference type="EMBL" id="CEK53146.1"/>
    </source>
</evidence>
<feature type="region of interest" description="Disordered" evidence="1">
    <location>
        <begin position="177"/>
        <end position="215"/>
    </location>
</feature>
<evidence type="ECO:0000256" key="1">
    <source>
        <dbReference type="SAM" id="MobiDB-lite"/>
    </source>
</evidence>
<protein>
    <submittedName>
        <fullName evidence="2">Uncharacterized protein</fullName>
    </submittedName>
</protein>
<organism evidence="2">
    <name type="scientific">Arion vulgaris</name>
    <dbReference type="NCBI Taxonomy" id="1028688"/>
    <lineage>
        <taxon>Eukaryota</taxon>
        <taxon>Metazoa</taxon>
        <taxon>Spiralia</taxon>
        <taxon>Lophotrochozoa</taxon>
        <taxon>Mollusca</taxon>
        <taxon>Gastropoda</taxon>
        <taxon>Heterobranchia</taxon>
        <taxon>Euthyneura</taxon>
        <taxon>Panpulmonata</taxon>
        <taxon>Eupulmonata</taxon>
        <taxon>Stylommatophora</taxon>
        <taxon>Helicina</taxon>
        <taxon>Arionoidea</taxon>
        <taxon>Arionidae</taxon>
        <taxon>Arion</taxon>
    </lineage>
</organism>
<feature type="compositionally biased region" description="Basic residues" evidence="1">
    <location>
        <begin position="29"/>
        <end position="39"/>
    </location>
</feature>
<accession>A0A0B6YBE8</accession>
<sequence>SASVSASCLNDESSHSNRDSETELAQEKTKKKARRRKKTIDKLPPKVTIISYDEASDEVEVLLEVSNNNLTCKFPRSSIPRAEEVEEDLLPDVSRVQIEGVTGLLHQVIQIVTKEGKNAVGQVLTLSPSSSPTTVRKFKISIDSKKSLIEGAEDQEQISQTHKSGLVVTHQNRITEDDQEETALSPDNNPESNTTQTQGATMDMEQKSWKSTTAKESIPINIDELSEKLKSIYPQKIGTTAAQVVGSHESQMHI</sequence>
<dbReference type="EMBL" id="HACG01006281">
    <property type="protein sequence ID" value="CEK53146.1"/>
    <property type="molecule type" value="Transcribed_RNA"/>
</dbReference>
<gene>
    <name evidence="2" type="primary">ORF19243</name>
</gene>
<feature type="compositionally biased region" description="Basic and acidic residues" evidence="1">
    <location>
        <begin position="12"/>
        <end position="28"/>
    </location>
</feature>
<dbReference type="AlphaFoldDB" id="A0A0B6YBE8"/>
<feature type="compositionally biased region" description="Polar residues" evidence="1">
    <location>
        <begin position="1"/>
        <end position="11"/>
    </location>
</feature>
<feature type="region of interest" description="Disordered" evidence="1">
    <location>
        <begin position="1"/>
        <end position="39"/>
    </location>
</feature>
<name>A0A0B6YBE8_9EUPU</name>
<feature type="non-terminal residue" evidence="2">
    <location>
        <position position="254"/>
    </location>
</feature>